<dbReference type="PANTHER" id="PTHR30231:SF42">
    <property type="entry name" value="EXONUCLEASE"/>
    <property type="match status" value="1"/>
</dbReference>
<dbReference type="Proteomes" id="UP000184396">
    <property type="component" value="Unassembled WGS sequence"/>
</dbReference>
<gene>
    <name evidence="2" type="ORF">SAMN05216261_1051</name>
</gene>
<dbReference type="CDD" id="cd06130">
    <property type="entry name" value="DNA_pol_III_epsilon_like"/>
    <property type="match status" value="1"/>
</dbReference>
<evidence type="ECO:0000313" key="3">
    <source>
        <dbReference type="Proteomes" id="UP000184396"/>
    </source>
</evidence>
<dbReference type="Gene3D" id="3.30.420.10">
    <property type="entry name" value="Ribonuclease H-like superfamily/Ribonuclease H"/>
    <property type="match status" value="1"/>
</dbReference>
<dbReference type="OrthoDB" id="9803913at2"/>
<dbReference type="PANTHER" id="PTHR30231">
    <property type="entry name" value="DNA POLYMERASE III SUBUNIT EPSILON"/>
    <property type="match status" value="1"/>
</dbReference>
<dbReference type="GO" id="GO:0003676">
    <property type="term" value="F:nucleic acid binding"/>
    <property type="evidence" value="ECO:0007669"/>
    <property type="project" value="InterPro"/>
</dbReference>
<dbReference type="InterPro" id="IPR036397">
    <property type="entry name" value="RNaseH_sf"/>
</dbReference>
<dbReference type="EMBL" id="FQYK01000002">
    <property type="protein sequence ID" value="SHI55687.1"/>
    <property type="molecule type" value="Genomic_DNA"/>
</dbReference>
<protein>
    <submittedName>
        <fullName evidence="2">DNA polymerase-3 subunit epsilon</fullName>
    </submittedName>
</protein>
<dbReference type="STRING" id="1178825.SAMN05216261_1051"/>
<accession>A0A1M6C3U0</accession>
<evidence type="ECO:0000313" key="2">
    <source>
        <dbReference type="EMBL" id="SHI55687.1"/>
    </source>
</evidence>
<dbReference type="RefSeq" id="WP_019387200.1">
    <property type="nucleotide sequence ID" value="NZ_ALIH01000005.1"/>
</dbReference>
<organism evidence="2 3">
    <name type="scientific">Algibacter luteus</name>
    <dbReference type="NCBI Taxonomy" id="1178825"/>
    <lineage>
        <taxon>Bacteria</taxon>
        <taxon>Pseudomonadati</taxon>
        <taxon>Bacteroidota</taxon>
        <taxon>Flavobacteriia</taxon>
        <taxon>Flavobacteriales</taxon>
        <taxon>Flavobacteriaceae</taxon>
        <taxon>Algibacter</taxon>
    </lineage>
</organism>
<dbReference type="SUPFAM" id="SSF53098">
    <property type="entry name" value="Ribonuclease H-like"/>
    <property type="match status" value="1"/>
</dbReference>
<feature type="domain" description="Exonuclease" evidence="1">
    <location>
        <begin position="4"/>
        <end position="168"/>
    </location>
</feature>
<sequence>MSNIFAAIDFETAKGHHICSVGIVTFKDGVIVDEFHALIKPPNNDYNWHNIQVHGITEDDTRFAPDFRGVYPEIKKRISGIVTVAHNEAFDRNVLLKTMKDYNIPQTDLIMNNRWECTLKIYRKKGYKPAKLDACCKVHQIALKHHDALSDARACGKLYLIAQFERLPLF</sequence>
<dbReference type="GO" id="GO:0005829">
    <property type="term" value="C:cytosol"/>
    <property type="evidence" value="ECO:0007669"/>
    <property type="project" value="TreeGrafter"/>
</dbReference>
<evidence type="ECO:0000259" key="1">
    <source>
        <dbReference type="SMART" id="SM00479"/>
    </source>
</evidence>
<dbReference type="SMART" id="SM00479">
    <property type="entry name" value="EXOIII"/>
    <property type="match status" value="1"/>
</dbReference>
<proteinExistence type="predicted"/>
<keyword evidence="3" id="KW-1185">Reference proteome</keyword>
<dbReference type="AlphaFoldDB" id="A0A1M6C3U0"/>
<dbReference type="eggNOG" id="COG0847">
    <property type="taxonomic scope" value="Bacteria"/>
</dbReference>
<name>A0A1M6C3U0_9FLAO</name>
<dbReference type="GO" id="GO:0006259">
    <property type="term" value="P:DNA metabolic process"/>
    <property type="evidence" value="ECO:0007669"/>
    <property type="project" value="UniProtKB-ARBA"/>
</dbReference>
<dbReference type="Pfam" id="PF00929">
    <property type="entry name" value="RNase_T"/>
    <property type="match status" value="1"/>
</dbReference>
<dbReference type="InterPro" id="IPR012337">
    <property type="entry name" value="RNaseH-like_sf"/>
</dbReference>
<reference evidence="2 3" key="1">
    <citation type="submission" date="2016-11" db="EMBL/GenBank/DDBJ databases">
        <authorList>
            <person name="Jaros S."/>
            <person name="Januszkiewicz K."/>
            <person name="Wedrychowicz H."/>
        </authorList>
    </citation>
    <scope>NUCLEOTIDE SEQUENCE [LARGE SCALE GENOMIC DNA]</scope>
    <source>
        <strain evidence="2 3">CGMCC 1.12213</strain>
    </source>
</reference>
<dbReference type="GO" id="GO:0008408">
    <property type="term" value="F:3'-5' exonuclease activity"/>
    <property type="evidence" value="ECO:0007669"/>
    <property type="project" value="TreeGrafter"/>
</dbReference>
<dbReference type="InterPro" id="IPR013520">
    <property type="entry name" value="Ribonucl_H"/>
</dbReference>